<dbReference type="SUPFAM" id="SSF55658">
    <property type="entry name" value="L9 N-domain-like"/>
    <property type="match status" value="1"/>
</dbReference>
<evidence type="ECO:0000256" key="7">
    <source>
        <dbReference type="ARBA" id="ARBA00022722"/>
    </source>
</evidence>
<reference evidence="15" key="1">
    <citation type="journal article" date="2021" name="PeerJ">
        <title>Extensive microbial diversity within the chicken gut microbiome revealed by metagenomics and culture.</title>
        <authorList>
            <person name="Gilroy R."/>
            <person name="Ravi A."/>
            <person name="Getino M."/>
            <person name="Pursley I."/>
            <person name="Horton D.L."/>
            <person name="Alikhan N.F."/>
            <person name="Baker D."/>
            <person name="Gharbi K."/>
            <person name="Hall N."/>
            <person name="Watson M."/>
            <person name="Adriaenssens E.M."/>
            <person name="Foster-Nyarko E."/>
            <person name="Jarju S."/>
            <person name="Secka A."/>
            <person name="Antonio M."/>
            <person name="Oren A."/>
            <person name="Chaudhuri R.R."/>
            <person name="La Ragione R."/>
            <person name="Hildebrand F."/>
            <person name="Pallen M.J."/>
        </authorList>
    </citation>
    <scope>NUCLEOTIDE SEQUENCE</scope>
    <source>
        <strain evidence="15">ChiHjej12B11-16260</strain>
    </source>
</reference>
<dbReference type="GO" id="GO:0003676">
    <property type="term" value="F:nucleic acid binding"/>
    <property type="evidence" value="ECO:0007669"/>
    <property type="project" value="UniProtKB-UniRule"/>
</dbReference>
<dbReference type="Pfam" id="PF00075">
    <property type="entry name" value="RNase_H"/>
    <property type="match status" value="1"/>
</dbReference>
<comment type="function">
    <text evidence="3 12">Endonuclease that specifically degrades the RNA of RNA-DNA hybrids.</text>
</comment>
<dbReference type="AlphaFoldDB" id="A0A9D1VS68"/>
<dbReference type="PROSITE" id="PS50879">
    <property type="entry name" value="RNASE_H_1"/>
    <property type="match status" value="1"/>
</dbReference>
<organism evidence="15 16">
    <name type="scientific">Candidatus Barnesiella excrementipullorum</name>
    <dbReference type="NCBI Taxonomy" id="2838479"/>
    <lineage>
        <taxon>Bacteria</taxon>
        <taxon>Pseudomonadati</taxon>
        <taxon>Bacteroidota</taxon>
        <taxon>Bacteroidia</taxon>
        <taxon>Bacteroidales</taxon>
        <taxon>Barnesiellaceae</taxon>
        <taxon>Barnesiella</taxon>
    </lineage>
</organism>
<dbReference type="InterPro" id="IPR009027">
    <property type="entry name" value="Ribosomal_bL9/RNase_H1_N"/>
</dbReference>
<comment type="subcellular location">
    <subcellularLocation>
        <location evidence="12">Cytoplasm</location>
    </subcellularLocation>
</comment>
<keyword evidence="8 12" id="KW-0479">Metal-binding</keyword>
<gene>
    <name evidence="15" type="ORF">H9982_05130</name>
</gene>
<keyword evidence="13" id="KW-0464">Manganese</keyword>
<dbReference type="Pfam" id="PF01693">
    <property type="entry name" value="Cauli_VI"/>
    <property type="match status" value="1"/>
</dbReference>
<evidence type="ECO:0000256" key="1">
    <source>
        <dbReference type="ARBA" id="ARBA00000077"/>
    </source>
</evidence>
<dbReference type="EMBL" id="DXFB01000135">
    <property type="protein sequence ID" value="HIX45585.1"/>
    <property type="molecule type" value="Genomic_DNA"/>
</dbReference>
<evidence type="ECO:0000256" key="3">
    <source>
        <dbReference type="ARBA" id="ARBA00004065"/>
    </source>
</evidence>
<feature type="binding site" evidence="13">
    <location>
        <position position="132"/>
    </location>
    <ligand>
        <name>Mg(2+)</name>
        <dbReference type="ChEBI" id="CHEBI:18420"/>
        <label>2</label>
    </ligand>
</feature>
<dbReference type="GO" id="GO:0046872">
    <property type="term" value="F:metal ion binding"/>
    <property type="evidence" value="ECO:0007669"/>
    <property type="project" value="UniProtKB-KW"/>
</dbReference>
<comment type="cofactor">
    <cofactor evidence="2">
        <name>Mg(2+)</name>
        <dbReference type="ChEBI" id="CHEBI:18420"/>
    </cofactor>
</comment>
<keyword evidence="12" id="KW-0963">Cytoplasm</keyword>
<dbReference type="Gene3D" id="3.30.420.10">
    <property type="entry name" value="Ribonuclease H-like superfamily/Ribonuclease H"/>
    <property type="match status" value="1"/>
</dbReference>
<evidence type="ECO:0000256" key="2">
    <source>
        <dbReference type="ARBA" id="ARBA00001946"/>
    </source>
</evidence>
<dbReference type="InterPro" id="IPR036397">
    <property type="entry name" value="RNaseH_sf"/>
</dbReference>
<evidence type="ECO:0000256" key="12">
    <source>
        <dbReference type="PIRNR" id="PIRNR037839"/>
    </source>
</evidence>
<dbReference type="CDD" id="cd13935">
    <property type="entry name" value="RNase_H_bacteria_like"/>
    <property type="match status" value="1"/>
</dbReference>
<protein>
    <recommendedName>
        <fullName evidence="6 12">Ribonuclease H</fullName>
        <ecNumber evidence="5 12">3.1.26.4</ecNumber>
    </recommendedName>
</protein>
<dbReference type="PANTHER" id="PTHR10642:SF26">
    <property type="entry name" value="RIBONUCLEASE H1"/>
    <property type="match status" value="1"/>
</dbReference>
<proteinExistence type="inferred from homology"/>
<evidence type="ECO:0000259" key="14">
    <source>
        <dbReference type="PROSITE" id="PS50879"/>
    </source>
</evidence>
<name>A0A9D1VS68_9BACT</name>
<feature type="domain" description="RNase H type-1" evidence="14">
    <location>
        <begin position="85"/>
        <end position="219"/>
    </location>
</feature>
<dbReference type="InterPro" id="IPR002156">
    <property type="entry name" value="RNaseH_domain"/>
</dbReference>
<evidence type="ECO:0000256" key="11">
    <source>
        <dbReference type="ARBA" id="ARBA00022842"/>
    </source>
</evidence>
<dbReference type="GO" id="GO:0005737">
    <property type="term" value="C:cytoplasm"/>
    <property type="evidence" value="ECO:0007669"/>
    <property type="project" value="UniProtKB-SubCell"/>
</dbReference>
<accession>A0A9D1VS68</accession>
<evidence type="ECO:0000256" key="6">
    <source>
        <dbReference type="ARBA" id="ARBA00017721"/>
    </source>
</evidence>
<dbReference type="InterPro" id="IPR037056">
    <property type="entry name" value="RNase_H1_N_sf"/>
</dbReference>
<reference evidence="15" key="2">
    <citation type="submission" date="2021-04" db="EMBL/GenBank/DDBJ databases">
        <authorList>
            <person name="Gilroy R."/>
        </authorList>
    </citation>
    <scope>NUCLEOTIDE SEQUENCE</scope>
    <source>
        <strain evidence="15">ChiHjej12B11-16260</strain>
    </source>
</reference>
<dbReference type="Gene3D" id="3.40.970.10">
    <property type="entry name" value="Ribonuclease H1, N-terminal domain"/>
    <property type="match status" value="1"/>
</dbReference>
<feature type="binding site" evidence="13">
    <location>
        <position position="215"/>
    </location>
    <ligand>
        <name>Mg(2+)</name>
        <dbReference type="ChEBI" id="CHEBI:18420"/>
        <label>1</label>
    </ligand>
</feature>
<evidence type="ECO:0000313" key="15">
    <source>
        <dbReference type="EMBL" id="HIX45585.1"/>
    </source>
</evidence>
<keyword evidence="11 12" id="KW-0460">Magnesium</keyword>
<dbReference type="GO" id="GO:0043137">
    <property type="term" value="P:DNA replication, removal of RNA primer"/>
    <property type="evidence" value="ECO:0007669"/>
    <property type="project" value="TreeGrafter"/>
</dbReference>
<dbReference type="InterPro" id="IPR050092">
    <property type="entry name" value="RNase_H"/>
</dbReference>
<dbReference type="SUPFAM" id="SSF53098">
    <property type="entry name" value="Ribonuclease H-like"/>
    <property type="match status" value="1"/>
</dbReference>
<evidence type="ECO:0000256" key="13">
    <source>
        <dbReference type="PIRSR" id="PIRSR037839-1"/>
    </source>
</evidence>
<dbReference type="EC" id="3.1.26.4" evidence="5 12"/>
<evidence type="ECO:0000256" key="10">
    <source>
        <dbReference type="ARBA" id="ARBA00022801"/>
    </source>
</evidence>
<dbReference type="FunFam" id="3.40.970.10:FF:000002">
    <property type="entry name" value="Ribonuclease H"/>
    <property type="match status" value="1"/>
</dbReference>
<feature type="binding site" evidence="13">
    <location>
        <position position="155"/>
    </location>
    <ligand>
        <name>Mg(2+)</name>
        <dbReference type="ChEBI" id="CHEBI:18420"/>
        <label>2</label>
    </ligand>
</feature>
<dbReference type="PANTHER" id="PTHR10642">
    <property type="entry name" value="RIBONUCLEASE H1"/>
    <property type="match status" value="1"/>
</dbReference>
<evidence type="ECO:0000313" key="16">
    <source>
        <dbReference type="Proteomes" id="UP000824246"/>
    </source>
</evidence>
<evidence type="ECO:0000256" key="9">
    <source>
        <dbReference type="ARBA" id="ARBA00022759"/>
    </source>
</evidence>
<evidence type="ECO:0000256" key="5">
    <source>
        <dbReference type="ARBA" id="ARBA00012180"/>
    </source>
</evidence>
<sequence length="219" mass="24711">MKKSKYYVVWEGFAPGVYDSWEECQLQVEGYKGAKYKAFDSQEDAIEAFRGRAEEHIGLLRGISDHCKGSNTTPKQKIPATASPAIIRDSLAVDAACSGNPGTMEYRGVYVATGQEIFRLKPMQQGTNNIGEFLAIVHGLAYLKQHNSHIPIYSDSRNAILWVKHKQCKTRLQRTTVNAPIFDLIARAEAWLRNNTYTNPIIKWETDTWGEIPADFGRK</sequence>
<keyword evidence="9 12" id="KW-0255">Endonuclease</keyword>
<feature type="binding site" evidence="13">
    <location>
        <position position="94"/>
    </location>
    <ligand>
        <name>Mg(2+)</name>
        <dbReference type="ChEBI" id="CHEBI:18420"/>
        <label>1</label>
    </ligand>
</feature>
<comment type="catalytic activity">
    <reaction evidence="1 12">
        <text>Endonucleolytic cleavage to 5'-phosphomonoester.</text>
        <dbReference type="EC" id="3.1.26.4"/>
    </reaction>
</comment>
<evidence type="ECO:0000256" key="8">
    <source>
        <dbReference type="ARBA" id="ARBA00022723"/>
    </source>
</evidence>
<comment type="cofactor">
    <cofactor evidence="13">
        <name>Mn(2+)</name>
        <dbReference type="ChEBI" id="CHEBI:29035"/>
    </cofactor>
    <cofactor evidence="13">
        <name>Mg(2+)</name>
        <dbReference type="ChEBI" id="CHEBI:18420"/>
    </cofactor>
    <text evidence="13">Binds 2 metal ions per subunit. Manganese or magnesium.</text>
</comment>
<dbReference type="InterPro" id="IPR012337">
    <property type="entry name" value="RNaseH-like_sf"/>
</dbReference>
<dbReference type="Proteomes" id="UP000824246">
    <property type="component" value="Unassembled WGS sequence"/>
</dbReference>
<keyword evidence="10 12" id="KW-0378">Hydrolase</keyword>
<dbReference type="InterPro" id="IPR011320">
    <property type="entry name" value="RNase_H1_N"/>
</dbReference>
<evidence type="ECO:0000256" key="4">
    <source>
        <dbReference type="ARBA" id="ARBA00005300"/>
    </source>
</evidence>
<comment type="similarity">
    <text evidence="4 12">Belongs to the RNase H family.</text>
</comment>
<keyword evidence="7 12" id="KW-0540">Nuclease</keyword>
<comment type="caution">
    <text evidence="15">The sequence shown here is derived from an EMBL/GenBank/DDBJ whole genome shotgun (WGS) entry which is preliminary data.</text>
</comment>
<dbReference type="PIRSF" id="PIRSF037839">
    <property type="entry name" value="Ribonuclease_H"/>
    <property type="match status" value="1"/>
</dbReference>
<dbReference type="GO" id="GO:0004523">
    <property type="term" value="F:RNA-DNA hybrid ribonuclease activity"/>
    <property type="evidence" value="ECO:0007669"/>
    <property type="project" value="UniProtKB-UniRule"/>
</dbReference>
<dbReference type="InterPro" id="IPR017290">
    <property type="entry name" value="RNase_H_bac"/>
</dbReference>